<organism evidence="1">
    <name type="scientific">bioreactor metagenome</name>
    <dbReference type="NCBI Taxonomy" id="1076179"/>
    <lineage>
        <taxon>unclassified sequences</taxon>
        <taxon>metagenomes</taxon>
        <taxon>ecological metagenomes</taxon>
    </lineage>
</organism>
<protein>
    <submittedName>
        <fullName evidence="1">Uncharacterized protein</fullName>
    </submittedName>
</protein>
<proteinExistence type="predicted"/>
<dbReference type="EMBL" id="VSSQ01000755">
    <property type="protein sequence ID" value="MPM00811.1"/>
    <property type="molecule type" value="Genomic_DNA"/>
</dbReference>
<evidence type="ECO:0000313" key="1">
    <source>
        <dbReference type="EMBL" id="MPM00811.1"/>
    </source>
</evidence>
<reference evidence="1" key="1">
    <citation type="submission" date="2019-08" db="EMBL/GenBank/DDBJ databases">
        <authorList>
            <person name="Kucharzyk K."/>
            <person name="Murdoch R.W."/>
            <person name="Higgins S."/>
            <person name="Loffler F."/>
        </authorList>
    </citation>
    <scope>NUCLEOTIDE SEQUENCE</scope>
</reference>
<name>A0A644WBF0_9ZZZZ</name>
<sequence length="180" mass="20111">MRPGDVGATLQRVVLRQRHMHERAARAGQLKHHPRQLEHGELARIAEVHRGEDRMLPLRRLHQHLQRVDHIRDIAERPRLQAVAIDRQRLATDRLHDEVRHHAPVLRVHPRTVGIENPGDADVHPLRAMGFVEQRLGSTLALVIAGARANGVDVAAVALGLRAAVGIAIDLRAIAYGSRE</sequence>
<accession>A0A644WBF0</accession>
<comment type="caution">
    <text evidence="1">The sequence shown here is derived from an EMBL/GenBank/DDBJ whole genome shotgun (WGS) entry which is preliminary data.</text>
</comment>
<gene>
    <name evidence="1" type="ORF">SDC9_47043</name>
</gene>
<dbReference type="AlphaFoldDB" id="A0A644WBF0"/>